<dbReference type="Gene3D" id="3.40.50.720">
    <property type="entry name" value="NAD(P)-binding Rossmann-like Domain"/>
    <property type="match status" value="1"/>
</dbReference>
<evidence type="ECO:0000313" key="4">
    <source>
        <dbReference type="Proteomes" id="UP000008827"/>
    </source>
</evidence>
<dbReference type="PRINTS" id="PR00081">
    <property type="entry name" value="GDHRDH"/>
</dbReference>
<reference evidence="3" key="2">
    <citation type="submission" date="2018-02" db="UniProtKB">
        <authorList>
            <consortium name="EnsemblPlants"/>
        </authorList>
    </citation>
    <scope>IDENTIFICATION</scope>
    <source>
        <strain evidence="3">Williams 82</strain>
    </source>
</reference>
<dbReference type="PANTHER" id="PTHR42820">
    <property type="entry name" value="SHORT-CHAIN DEHYDROGENASE REDUCTASE"/>
    <property type="match status" value="1"/>
</dbReference>
<evidence type="ECO:0000313" key="3">
    <source>
        <dbReference type="EnsemblPlants" id="KRH60693"/>
    </source>
</evidence>
<dbReference type="InterPro" id="IPR002347">
    <property type="entry name" value="SDR_fam"/>
</dbReference>
<organism evidence="2">
    <name type="scientific">Glycine max</name>
    <name type="common">Soybean</name>
    <name type="synonym">Glycine hispida</name>
    <dbReference type="NCBI Taxonomy" id="3847"/>
    <lineage>
        <taxon>Eukaryota</taxon>
        <taxon>Viridiplantae</taxon>
        <taxon>Streptophyta</taxon>
        <taxon>Embryophyta</taxon>
        <taxon>Tracheophyta</taxon>
        <taxon>Spermatophyta</taxon>
        <taxon>Magnoliopsida</taxon>
        <taxon>eudicotyledons</taxon>
        <taxon>Gunneridae</taxon>
        <taxon>Pentapetalae</taxon>
        <taxon>rosids</taxon>
        <taxon>fabids</taxon>
        <taxon>Fabales</taxon>
        <taxon>Fabaceae</taxon>
        <taxon>Papilionoideae</taxon>
        <taxon>50 kb inversion clade</taxon>
        <taxon>NPAAA clade</taxon>
        <taxon>indigoferoid/millettioid clade</taxon>
        <taxon>Phaseoleae</taxon>
        <taxon>Glycine</taxon>
        <taxon>Glycine subgen. Soja</taxon>
    </lineage>
</organism>
<dbReference type="eggNOG" id="KOG0725">
    <property type="taxonomic scope" value="Eukaryota"/>
</dbReference>
<dbReference type="InterPro" id="IPR036291">
    <property type="entry name" value="NAD(P)-bd_dom_sf"/>
</dbReference>
<evidence type="ECO:0000256" key="1">
    <source>
        <dbReference type="ARBA" id="ARBA00006484"/>
    </source>
</evidence>
<dbReference type="PANTHER" id="PTHR42820:SF17">
    <property type="entry name" value="OXIDOREDUCTASE-RELATED"/>
    <property type="match status" value="1"/>
</dbReference>
<accession>I1JSD6</accession>
<dbReference type="SMR" id="I1JSD6"/>
<dbReference type="Gramene" id="KRH60693">
    <property type="protein sequence ID" value="KRH60693"/>
    <property type="gene ID" value="GLYMA_04G003300"/>
</dbReference>
<dbReference type="OrthoDB" id="294295at2759"/>
<comment type="similarity">
    <text evidence="1">Belongs to the short-chain dehydrogenases/reductases (SDR) family.</text>
</comment>
<sequence length="286" mass="30468">MTDRSEKQTLEYKGRVGEERSGLRLKAKVAIVTGGASGIGEATARVFAEQGARMVVLADIQDELGNQVAASIGTQRCTYIHCDVADEEQVQNLVQSTVDAYGQVDIMFSNAGILSPSQQTVPELDMSQLDRLFAVNVRGMAACVKHAARAMLEGRVRGSIVCTASVGGSHGGPNATDYIMSKHAVLGLMRSASVQLAEHGIRVNCVSPNGLATPLTCKQRGMSEEEGQEVYRKYARLQGVVLTPKHVADAVLFLVSDDSAFVTALDLRVDGGFTLPSISISNSILL</sequence>
<dbReference type="GeneID" id="100789873"/>
<gene>
    <name evidence="3" type="primary">LOC100789873</name>
    <name evidence="2" type="ORF">GLYMA_04G003300</name>
</gene>
<reference evidence="2 3" key="1">
    <citation type="journal article" date="2010" name="Nature">
        <title>Genome sequence of the palaeopolyploid soybean.</title>
        <authorList>
            <person name="Schmutz J."/>
            <person name="Cannon S.B."/>
            <person name="Schlueter J."/>
            <person name="Ma J."/>
            <person name="Mitros T."/>
            <person name="Nelson W."/>
            <person name="Hyten D.L."/>
            <person name="Song Q."/>
            <person name="Thelen J.J."/>
            <person name="Cheng J."/>
            <person name="Xu D."/>
            <person name="Hellsten U."/>
            <person name="May G.D."/>
            <person name="Yu Y."/>
            <person name="Sakurai T."/>
            <person name="Umezawa T."/>
            <person name="Bhattacharyya M.K."/>
            <person name="Sandhu D."/>
            <person name="Valliyodan B."/>
            <person name="Lindquist E."/>
            <person name="Peto M."/>
            <person name="Grant D."/>
            <person name="Shu S."/>
            <person name="Goodstein D."/>
            <person name="Barry K."/>
            <person name="Futrell-Griggs M."/>
            <person name="Abernathy B."/>
            <person name="Du J."/>
            <person name="Tian Z."/>
            <person name="Zhu L."/>
            <person name="Gill N."/>
            <person name="Joshi T."/>
            <person name="Libault M."/>
            <person name="Sethuraman A."/>
            <person name="Zhang X.-C."/>
            <person name="Shinozaki K."/>
            <person name="Nguyen H.T."/>
            <person name="Wing R.A."/>
            <person name="Cregan P."/>
            <person name="Specht J."/>
            <person name="Grimwood J."/>
            <person name="Rokhsar D."/>
            <person name="Stacey G."/>
            <person name="Shoemaker R.C."/>
            <person name="Jackson S.A."/>
        </authorList>
    </citation>
    <scope>NUCLEOTIDE SEQUENCE [LARGE SCALE GENOMIC DNA]</scope>
    <source>
        <strain evidence="3">cv. Williams 82</strain>
        <tissue evidence="2">Callus</tissue>
    </source>
</reference>
<dbReference type="EnsemblPlants" id="KRH60693">
    <property type="protein sequence ID" value="KRH60693"/>
    <property type="gene ID" value="GLYMA_04G003300"/>
</dbReference>
<dbReference type="FunFam" id="3.40.50.720:FF:000084">
    <property type="entry name" value="Short-chain dehydrogenase reductase"/>
    <property type="match status" value="1"/>
</dbReference>
<dbReference type="Proteomes" id="UP000008827">
    <property type="component" value="Chromosome 4"/>
</dbReference>
<keyword evidence="4" id="KW-1185">Reference proteome</keyword>
<dbReference type="EMBL" id="CM000837">
    <property type="protein sequence ID" value="KRH60693.1"/>
    <property type="molecule type" value="Genomic_DNA"/>
</dbReference>
<dbReference type="PaxDb" id="3847-GLYMA04G00460.1"/>
<dbReference type="SUPFAM" id="SSF51735">
    <property type="entry name" value="NAD(P)-binding Rossmann-fold domains"/>
    <property type="match status" value="1"/>
</dbReference>
<protein>
    <submittedName>
        <fullName evidence="2 3">Uncharacterized protein</fullName>
    </submittedName>
</protein>
<dbReference type="AlphaFoldDB" id="I1JSD6"/>
<proteinExistence type="inferred from homology"/>
<dbReference type="OMA" id="SHIGPMA"/>
<dbReference type="STRING" id="3847.I1JSD6"/>
<dbReference type="Pfam" id="PF13561">
    <property type="entry name" value="adh_short_C2"/>
    <property type="match status" value="1"/>
</dbReference>
<dbReference type="RefSeq" id="XP_040870653.1">
    <property type="nucleotide sequence ID" value="XM_041014719.1"/>
</dbReference>
<evidence type="ECO:0000313" key="2">
    <source>
        <dbReference type="EMBL" id="KRH60693.1"/>
    </source>
</evidence>
<dbReference type="HOGENOM" id="CLU_010194_1_0_1"/>
<dbReference type="PRINTS" id="PR00080">
    <property type="entry name" value="SDRFAMILY"/>
</dbReference>
<name>I1JSD6_SOYBN</name>
<reference evidence="2" key="3">
    <citation type="submission" date="2018-07" db="EMBL/GenBank/DDBJ databases">
        <title>WGS assembly of Glycine max.</title>
        <authorList>
            <person name="Schmutz J."/>
            <person name="Cannon S."/>
            <person name="Schlueter J."/>
            <person name="Ma J."/>
            <person name="Mitros T."/>
            <person name="Nelson W."/>
            <person name="Hyten D."/>
            <person name="Song Q."/>
            <person name="Thelen J."/>
            <person name="Cheng J."/>
            <person name="Xu D."/>
            <person name="Hellsten U."/>
            <person name="May G."/>
            <person name="Yu Y."/>
            <person name="Sakurai T."/>
            <person name="Umezawa T."/>
            <person name="Bhattacharyya M."/>
            <person name="Sandhu D."/>
            <person name="Valliyodan B."/>
            <person name="Lindquist E."/>
            <person name="Peto M."/>
            <person name="Grant D."/>
            <person name="Shu S."/>
            <person name="Goodstein D."/>
            <person name="Barry K."/>
            <person name="Futrell-Griggs M."/>
            <person name="Abernathy B."/>
            <person name="Du J."/>
            <person name="Tian Z."/>
            <person name="Zhu L."/>
            <person name="Gill N."/>
            <person name="Joshi T."/>
            <person name="Libault M."/>
            <person name="Sethuraman A."/>
            <person name="Zhang X."/>
            <person name="Shinozaki K."/>
            <person name="Nguyen H."/>
            <person name="Wing R."/>
            <person name="Cregan P."/>
            <person name="Specht J."/>
            <person name="Grimwood J."/>
            <person name="Rokhsar D."/>
            <person name="Stacey G."/>
            <person name="Shoemaker R."/>
            <person name="Jackson S."/>
        </authorList>
    </citation>
    <scope>NUCLEOTIDE SEQUENCE</scope>
    <source>
        <tissue evidence="2">Callus</tissue>
    </source>
</reference>